<dbReference type="eggNOG" id="ENOG502QX1K">
    <property type="taxonomic scope" value="Eukaryota"/>
</dbReference>
<reference evidence="2 3" key="1">
    <citation type="journal article" date="2013" name="Chin. Sci. Bull.">
        <title>Genome survey uncovers the secrets of sex and lifestyle in caterpillar fungus.</title>
        <authorList>
            <person name="Hu X."/>
            <person name="Zhang Y."/>
            <person name="Xiao G."/>
            <person name="Zheng P."/>
            <person name="Xia Y."/>
            <person name="Zhang X."/>
            <person name="St Leger R.J."/>
            <person name="Liu X."/>
            <person name="Wang C."/>
        </authorList>
    </citation>
    <scope>NUCLEOTIDE SEQUENCE [LARGE SCALE GENOMIC DNA]</scope>
    <source>
        <strain evidence="3">Co18 / CGMCC 3.14243</strain>
        <tissue evidence="2">Fruit-body</tissue>
    </source>
</reference>
<dbReference type="GO" id="GO:0005096">
    <property type="term" value="F:GTPase activator activity"/>
    <property type="evidence" value="ECO:0007669"/>
    <property type="project" value="InterPro"/>
</dbReference>
<dbReference type="GO" id="GO:0044732">
    <property type="term" value="C:mitotic spindle pole body"/>
    <property type="evidence" value="ECO:0007669"/>
    <property type="project" value="TreeGrafter"/>
</dbReference>
<dbReference type="EMBL" id="KE653177">
    <property type="protein sequence ID" value="EQK99751.1"/>
    <property type="molecule type" value="Genomic_DNA"/>
</dbReference>
<dbReference type="PANTHER" id="PTHR35140">
    <property type="entry name" value="MITOTIC CHECK POINT PROTEIN BFA1"/>
    <property type="match status" value="1"/>
</dbReference>
<evidence type="ECO:0000313" key="2">
    <source>
        <dbReference type="EMBL" id="EQK99751.1"/>
    </source>
</evidence>
<evidence type="ECO:0000313" key="3">
    <source>
        <dbReference type="Proteomes" id="UP000019374"/>
    </source>
</evidence>
<organism evidence="2 3">
    <name type="scientific">Ophiocordyceps sinensis (strain Co18 / CGMCC 3.14243)</name>
    <name type="common">Yarsagumba caterpillar fungus</name>
    <name type="synonym">Hirsutella sinensis</name>
    <dbReference type="NCBI Taxonomy" id="911162"/>
    <lineage>
        <taxon>Eukaryota</taxon>
        <taxon>Fungi</taxon>
        <taxon>Dikarya</taxon>
        <taxon>Ascomycota</taxon>
        <taxon>Pezizomycotina</taxon>
        <taxon>Sordariomycetes</taxon>
        <taxon>Hypocreomycetidae</taxon>
        <taxon>Hypocreales</taxon>
        <taxon>Ophiocordycipitaceae</taxon>
        <taxon>Ophiocordyceps</taxon>
    </lineage>
</organism>
<gene>
    <name evidence="2" type="ORF">OCS_04536</name>
</gene>
<sequence>MDKPKETDDDFENDFELPSDGKLRLSTRKAIPKTPSQPEELDWGEGSLGTRYGGTRRDGRSNRSSSISALSPSVSSSITAESEDETVDGLVLPAGPVNFQERLQQRKKSTSPERIPEEPELSPKRRTATEADRQVAP</sequence>
<feature type="region of interest" description="Disordered" evidence="1">
    <location>
        <begin position="1"/>
        <end position="137"/>
    </location>
</feature>
<protein>
    <submittedName>
        <fullName evidence="2">Uncharacterized protein</fullName>
    </submittedName>
</protein>
<feature type="compositionally biased region" description="Low complexity" evidence="1">
    <location>
        <begin position="62"/>
        <end position="77"/>
    </location>
</feature>
<dbReference type="InterPro" id="IPR034586">
    <property type="entry name" value="Bfa1/Byr4"/>
</dbReference>
<feature type="compositionally biased region" description="Acidic residues" evidence="1">
    <location>
        <begin position="7"/>
        <end position="17"/>
    </location>
</feature>
<dbReference type="HOGENOM" id="CLU_1865706_0_0_1"/>
<evidence type="ECO:0000256" key="1">
    <source>
        <dbReference type="SAM" id="MobiDB-lite"/>
    </source>
</evidence>
<feature type="compositionally biased region" description="Basic and acidic residues" evidence="1">
    <location>
        <begin position="110"/>
        <end position="137"/>
    </location>
</feature>
<dbReference type="OrthoDB" id="19159at2759"/>
<dbReference type="PANTHER" id="PTHR35140:SF1">
    <property type="entry name" value="MITOTIC CHECK POINT PROTEIN BFA1"/>
    <property type="match status" value="1"/>
</dbReference>
<dbReference type="GO" id="GO:0031578">
    <property type="term" value="P:mitotic spindle orientation checkpoint signaling"/>
    <property type="evidence" value="ECO:0007669"/>
    <property type="project" value="TreeGrafter"/>
</dbReference>
<accession>T5ADE7</accession>
<proteinExistence type="predicted"/>
<dbReference type="Proteomes" id="UP000019374">
    <property type="component" value="Unassembled WGS sequence"/>
</dbReference>
<name>T5ADE7_OPHSC</name>
<dbReference type="GO" id="GO:1990334">
    <property type="term" value="C:Bfa1-Bub2 complex"/>
    <property type="evidence" value="ECO:0007669"/>
    <property type="project" value="InterPro"/>
</dbReference>
<dbReference type="AlphaFoldDB" id="T5ADE7"/>